<dbReference type="InterPro" id="IPR050834">
    <property type="entry name" value="Glycosyltransf_2"/>
</dbReference>
<dbReference type="OrthoDB" id="6383742at2"/>
<evidence type="ECO:0000313" key="2">
    <source>
        <dbReference type="EMBL" id="OOL18900.1"/>
    </source>
</evidence>
<dbReference type="EMBL" id="JATM01000002">
    <property type="protein sequence ID" value="OOL18900.1"/>
    <property type="molecule type" value="Genomic_DNA"/>
</dbReference>
<proteinExistence type="predicted"/>
<dbReference type="CDD" id="cd00761">
    <property type="entry name" value="Glyco_tranf_GTA_type"/>
    <property type="match status" value="1"/>
</dbReference>
<dbReference type="Gene3D" id="3.90.550.10">
    <property type="entry name" value="Spore Coat Polysaccharide Biosynthesis Protein SpsA, Chain A"/>
    <property type="match status" value="1"/>
</dbReference>
<dbReference type="InterPro" id="IPR001173">
    <property type="entry name" value="Glyco_trans_2-like"/>
</dbReference>
<reference evidence="2 3" key="1">
    <citation type="journal article" date="2016" name="PLoS ONE">
        <title>Whole-Genome Sequence Analysis of Bombella intestini LMG 28161T, a Novel Acetic Acid Bacterium Isolated from the Crop of a Red-Tailed Bumble Bee, Bombus lapidarius.</title>
        <authorList>
            <person name="Li L."/>
            <person name="Illeghems K."/>
            <person name="Van Kerrebroeck S."/>
            <person name="Borremans W."/>
            <person name="Cleenwerck I."/>
            <person name="Smagghe G."/>
            <person name="De Vuyst L."/>
            <person name="Vandamme P."/>
        </authorList>
    </citation>
    <scope>NUCLEOTIDE SEQUENCE [LARGE SCALE GENOMIC DNA]</scope>
    <source>
        <strain evidence="2 3">R-52487</strain>
    </source>
</reference>
<evidence type="ECO:0000259" key="1">
    <source>
        <dbReference type="Pfam" id="PF00535"/>
    </source>
</evidence>
<dbReference type="PANTHER" id="PTHR43685">
    <property type="entry name" value="GLYCOSYLTRANSFERASE"/>
    <property type="match status" value="1"/>
</dbReference>
<dbReference type="STRING" id="1539051.AL01_03960"/>
<comment type="caution">
    <text evidence="2">The sequence shown here is derived from an EMBL/GenBank/DDBJ whole genome shotgun (WGS) entry which is preliminary data.</text>
</comment>
<protein>
    <recommendedName>
        <fullName evidence="1">Glycosyltransferase 2-like domain-containing protein</fullName>
    </recommendedName>
</protein>
<keyword evidence="3" id="KW-1185">Reference proteome</keyword>
<dbReference type="SUPFAM" id="SSF53448">
    <property type="entry name" value="Nucleotide-diphospho-sugar transferases"/>
    <property type="match status" value="1"/>
</dbReference>
<organism evidence="2 3">
    <name type="scientific">Bombella intestini</name>
    <dbReference type="NCBI Taxonomy" id="1539051"/>
    <lineage>
        <taxon>Bacteria</taxon>
        <taxon>Pseudomonadati</taxon>
        <taxon>Pseudomonadota</taxon>
        <taxon>Alphaproteobacteria</taxon>
        <taxon>Acetobacterales</taxon>
        <taxon>Acetobacteraceae</taxon>
        <taxon>Bombella</taxon>
    </lineage>
</organism>
<dbReference type="PANTHER" id="PTHR43685:SF11">
    <property type="entry name" value="GLYCOSYLTRANSFERASE TAGX-RELATED"/>
    <property type="match status" value="1"/>
</dbReference>
<dbReference type="Proteomes" id="UP000200980">
    <property type="component" value="Unassembled WGS sequence"/>
</dbReference>
<dbReference type="AlphaFoldDB" id="A0A1S8GQA3"/>
<dbReference type="Pfam" id="PF00535">
    <property type="entry name" value="Glycos_transf_2"/>
    <property type="match status" value="1"/>
</dbReference>
<gene>
    <name evidence="2" type="ORF">AL01_03960</name>
</gene>
<dbReference type="InterPro" id="IPR029044">
    <property type="entry name" value="Nucleotide-diphossugar_trans"/>
</dbReference>
<feature type="domain" description="Glycosyltransferase 2-like" evidence="1">
    <location>
        <begin position="10"/>
        <end position="166"/>
    </location>
</feature>
<evidence type="ECO:0000313" key="3">
    <source>
        <dbReference type="Proteomes" id="UP000200980"/>
    </source>
</evidence>
<sequence>MSSHKVAVLLRTKNRPLFLRRALECLKRQSFQDFRIHIINDGGDMNTLRDCVAEQSATWGERLSCVDLPRSVGRSKALALALAVSDEPYILIHDDDDTLEPAFLAETVAYLERDKAGFFAGVTTSNYDVYEHVEDGRIITDRKTDQYGLKSGDVVDYSLYLSHAYVVMPITFLFRRSALAVAGDVETRLDYVEDHDLFIRIMLAGEIGIIGDFLCSYHHRLAVGGANDTSWHEVPYDYSITYKNSVIRKAIQGGDHLRQLQATFIQSNHLERHYMMQLQQQMAQLQEGFVSLSNMMMELLPHFKR</sequence>
<dbReference type="RefSeq" id="WP_077396115.1">
    <property type="nucleotide sequence ID" value="NZ_JATM01000002.1"/>
</dbReference>
<accession>A0A1S8GQA3</accession>
<name>A0A1S8GQA3_9PROT</name>